<dbReference type="Gene3D" id="1.20.1250.20">
    <property type="entry name" value="MFS general substrate transporter like domains"/>
    <property type="match status" value="1"/>
</dbReference>
<dbReference type="OrthoDB" id="9799237at2"/>
<dbReference type="PANTHER" id="PTHR24096">
    <property type="entry name" value="LONG-CHAIN-FATTY-ACID--COA LIGASE"/>
    <property type="match status" value="1"/>
</dbReference>
<dbReference type="CDD" id="cd06173">
    <property type="entry name" value="MFS_MefA_like"/>
    <property type="match status" value="1"/>
</dbReference>
<feature type="transmembrane region" description="Helical" evidence="6">
    <location>
        <begin position="12"/>
        <end position="31"/>
    </location>
</feature>
<dbReference type="PROSITE" id="PS00455">
    <property type="entry name" value="AMP_BINDING"/>
    <property type="match status" value="1"/>
</dbReference>
<keyword evidence="4 6" id="KW-1133">Transmembrane helix</keyword>
<feature type="transmembrane region" description="Helical" evidence="6">
    <location>
        <begin position="101"/>
        <end position="120"/>
    </location>
</feature>
<dbReference type="SUPFAM" id="SSF103473">
    <property type="entry name" value="MFS general substrate transporter"/>
    <property type="match status" value="1"/>
</dbReference>
<comment type="similarity">
    <text evidence="1">Belongs to the ATP-dependent AMP-binding enzyme family.</text>
</comment>
<keyword evidence="2" id="KW-0436">Ligase</keyword>
<accession>A0A1J5MWB3</accession>
<dbReference type="Proteomes" id="UP000181901">
    <property type="component" value="Unassembled WGS sequence"/>
</dbReference>
<evidence type="ECO:0000256" key="5">
    <source>
        <dbReference type="ARBA" id="ARBA00023136"/>
    </source>
</evidence>
<evidence type="ECO:0000256" key="1">
    <source>
        <dbReference type="ARBA" id="ARBA00006432"/>
    </source>
</evidence>
<dbReference type="InterPro" id="IPR000873">
    <property type="entry name" value="AMP-dep_synth/lig_dom"/>
</dbReference>
<protein>
    <submittedName>
        <fullName evidence="8">Bifunctional protein Aas</fullName>
    </submittedName>
</protein>
<feature type="domain" description="Phospholipid/glycerol acyltransferase" evidence="7">
    <location>
        <begin position="446"/>
        <end position="557"/>
    </location>
</feature>
<dbReference type="Gene3D" id="3.40.50.12780">
    <property type="entry name" value="N-terminal domain of ligase-like"/>
    <property type="match status" value="1"/>
</dbReference>
<comment type="caution">
    <text evidence="8">The sequence shown here is derived from an EMBL/GenBank/DDBJ whole genome shotgun (WGS) entry which is preliminary data.</text>
</comment>
<dbReference type="SUPFAM" id="SSF69593">
    <property type="entry name" value="Glycerol-3-phosphate (1)-acyltransferase"/>
    <property type="match status" value="1"/>
</dbReference>
<keyword evidence="9" id="KW-1185">Reference proteome</keyword>
<gene>
    <name evidence="8" type="primary">aas</name>
    <name evidence="8" type="ORF">BerOc1_02803</name>
</gene>
<evidence type="ECO:0000313" key="9">
    <source>
        <dbReference type="Proteomes" id="UP000181901"/>
    </source>
</evidence>
<evidence type="ECO:0000256" key="6">
    <source>
        <dbReference type="SAM" id="Phobius"/>
    </source>
</evidence>
<evidence type="ECO:0000259" key="7">
    <source>
        <dbReference type="SMART" id="SM00563"/>
    </source>
</evidence>
<dbReference type="InterPro" id="IPR002123">
    <property type="entry name" value="Plipid/glycerol_acylTrfase"/>
</dbReference>
<feature type="transmembrane region" description="Helical" evidence="6">
    <location>
        <begin position="671"/>
        <end position="690"/>
    </location>
</feature>
<dbReference type="InterPro" id="IPR045851">
    <property type="entry name" value="AMP-bd_C_sf"/>
</dbReference>
<dbReference type="NCBIfam" id="NF006386">
    <property type="entry name" value="PRK08633.1"/>
    <property type="match status" value="1"/>
</dbReference>
<evidence type="ECO:0000313" key="8">
    <source>
        <dbReference type="EMBL" id="OIQ50861.1"/>
    </source>
</evidence>
<feature type="transmembrane region" description="Helical" evidence="6">
    <location>
        <begin position="272"/>
        <end position="292"/>
    </location>
</feature>
<reference evidence="8 9" key="1">
    <citation type="submission" date="2015-09" db="EMBL/GenBank/DDBJ databases">
        <title>Genome of Desulfovibrio dechloracetivorans BerOc1, a mercury methylating strain isolated from highly hydrocarbons and metals contaminated coastal sediments.</title>
        <authorList>
            <person name="Goni Urriza M."/>
            <person name="Gassie C."/>
            <person name="Bouchez O."/>
            <person name="Klopp C."/>
            <person name="Ranchou-Peyruse A."/>
            <person name="Remy G."/>
        </authorList>
    </citation>
    <scope>NUCLEOTIDE SEQUENCE [LARGE SCALE GENOMIC DNA]</scope>
    <source>
        <strain evidence="8 9">BerOc1</strain>
    </source>
</reference>
<dbReference type="PANTHER" id="PTHR24096:SF149">
    <property type="entry name" value="AMP-BINDING DOMAIN-CONTAINING PROTEIN-RELATED"/>
    <property type="match status" value="1"/>
</dbReference>
<feature type="transmembrane region" description="Helical" evidence="6">
    <location>
        <begin position="299"/>
        <end position="320"/>
    </location>
</feature>
<dbReference type="SMART" id="SM00563">
    <property type="entry name" value="PlsC"/>
    <property type="match status" value="1"/>
</dbReference>
<dbReference type="InterPro" id="IPR020845">
    <property type="entry name" value="AMP-binding_CS"/>
</dbReference>
<dbReference type="GO" id="GO:0016405">
    <property type="term" value="F:CoA-ligase activity"/>
    <property type="evidence" value="ECO:0007669"/>
    <property type="project" value="TreeGrafter"/>
</dbReference>
<feature type="transmembrane region" description="Helical" evidence="6">
    <location>
        <begin position="236"/>
        <end position="260"/>
    </location>
</feature>
<evidence type="ECO:0000256" key="2">
    <source>
        <dbReference type="ARBA" id="ARBA00022598"/>
    </source>
</evidence>
<dbReference type="GO" id="GO:0016746">
    <property type="term" value="F:acyltransferase activity"/>
    <property type="evidence" value="ECO:0007669"/>
    <property type="project" value="InterPro"/>
</dbReference>
<dbReference type="InterPro" id="IPR036259">
    <property type="entry name" value="MFS_trans_sf"/>
</dbReference>
<feature type="transmembrane region" description="Helical" evidence="6">
    <location>
        <begin position="78"/>
        <end position="95"/>
    </location>
</feature>
<dbReference type="InterPro" id="IPR011701">
    <property type="entry name" value="MFS"/>
</dbReference>
<dbReference type="EMBL" id="LKAQ01000004">
    <property type="protein sequence ID" value="OIQ50861.1"/>
    <property type="molecule type" value="Genomic_DNA"/>
</dbReference>
<dbReference type="Pfam" id="PF00501">
    <property type="entry name" value="AMP-binding"/>
    <property type="match status" value="1"/>
</dbReference>
<dbReference type="GO" id="GO:0022857">
    <property type="term" value="F:transmembrane transporter activity"/>
    <property type="evidence" value="ECO:0007669"/>
    <property type="project" value="InterPro"/>
</dbReference>
<feature type="transmembrane region" description="Helical" evidence="6">
    <location>
        <begin position="43"/>
        <end position="66"/>
    </location>
</feature>
<dbReference type="InterPro" id="IPR042099">
    <property type="entry name" value="ANL_N_sf"/>
</dbReference>
<name>A0A1J5MWB3_9BACT</name>
<evidence type="ECO:0000256" key="4">
    <source>
        <dbReference type="ARBA" id="ARBA00022989"/>
    </source>
</evidence>
<dbReference type="Gene3D" id="3.30.300.30">
    <property type="match status" value="1"/>
</dbReference>
<keyword evidence="5 6" id="KW-0472">Membrane</keyword>
<keyword evidence="3 6" id="KW-0812">Transmembrane</keyword>
<feature type="transmembrane region" description="Helical" evidence="6">
    <location>
        <begin position="326"/>
        <end position="347"/>
    </location>
</feature>
<dbReference type="CDD" id="cd07989">
    <property type="entry name" value="LPLAT_AGPAT-like"/>
    <property type="match status" value="1"/>
</dbReference>
<feature type="transmembrane region" description="Helical" evidence="6">
    <location>
        <begin position="141"/>
        <end position="167"/>
    </location>
</feature>
<evidence type="ECO:0000256" key="3">
    <source>
        <dbReference type="ARBA" id="ARBA00022692"/>
    </source>
</evidence>
<dbReference type="SUPFAM" id="SSF56801">
    <property type="entry name" value="Acetyl-CoA synthetase-like"/>
    <property type="match status" value="1"/>
</dbReference>
<feature type="transmembrane region" description="Helical" evidence="6">
    <location>
        <begin position="179"/>
        <end position="201"/>
    </location>
</feature>
<dbReference type="RefSeq" id="WP_071546263.1">
    <property type="nucleotide sequence ID" value="NZ_LKAQ01000004.1"/>
</dbReference>
<dbReference type="Pfam" id="PF01553">
    <property type="entry name" value="Acyltransferase"/>
    <property type="match status" value="1"/>
</dbReference>
<feature type="transmembrane region" description="Helical" evidence="6">
    <location>
        <begin position="394"/>
        <end position="411"/>
    </location>
</feature>
<feature type="transmembrane region" description="Helical" evidence="6">
    <location>
        <begin position="368"/>
        <end position="388"/>
    </location>
</feature>
<sequence length="1150" mass="124053">MRSLLKIQGFTPYILVVLLNAMTDLGHKIIIQNTVFKSFDGSQQIALTAVVNALILLPFILMFTPSAFISDRFAKNKVIKICAAASIPLTMLIVVCYHAGLFWPAFGLTFLLAAQSAVYSPAKYGYIKEMTGNDRLAQANAAVQAVTIVAILAGAVIFSLFFEHFLAGAAGTPGEILQSIAPCGYILVAGAVLETLVTLTLPEKRPGDAGLTLDRGKYLRGGYLKSNMKLVRKSEVIWLSIIGLAIFWAVNQVLLAAFGAHLKDVAGETNTVIAQGMLSLGGVGIIIGSVMAGKVSRNFIETGTIPLGAIGMTVCLFALPVVESRWILAVLIFVYGIFGGMLIVPLNSLIQFTARAKDMGKVLAGNNFIQNLFMLGFLGLTLVMSLAGAGSVPLFYFLAAVVFCGMVYTLYKLPQSLLRYVMHLAFSQGYRLTVSGLNNVPAEGGVLLLGNHVSWIDWAVLSLAMPRKLRFVMDRSIYERWYLKWFLKRLGVIPISPRGSKTALKTIAEALENGDCVVLFPEGAISRNGQLGEFKRGFEGPARASGCTIIPFYLRGLWGSAFSFATPRLREMSRIRKTRDVTVCFGQPLPSEASAQEVKHGVTQLSIDAWKRYAETFDSIHVSWLKTAKRRMNQLAVADSTGAELTHAKLLTTCMAASRLLAGRTRSARNVGVLLPAGAAGTIANMALLMRGKTVVNLNYTAGPEAMRKAVERAGIRTVVTSEQFLVRLKAKGFDLSAILDSVDVFPMESLRQTISKAGFLRSMLLARILPVSLLRPLYFRKVPLDSTAAILFSSGSEGMPKGVMLTHENIVGNVKQVASLFNAKDDDVFLGALPLFHAFGLTATTFMPLIEGIPLACHPDPTDARKIGMTVARYKATFLCATPTFLGLYARNRRLHPLMFSSLRLVVAGAEKLNEDIRTAFKAKFGLEIYEGYGTTETTPVASVNMPDVLNVSDFTVQVGARPGTVGLPLPGSAFRIVDPRTLQDLPEGEAGLILIGGTQIMKGYLDDEAKTAEVIVEQGGARWYKSGDKGRIDEDGFLVIMDRYSRFAKLGGEMVSLTAVEEALLRVAPEGTDVAAVAIPDPRKGERIVALVSGMDDPSALKGALLEAGTDALSVPAKFFGVAEIPKLGTGKKDLAGARKLALEFTGV</sequence>
<dbReference type="AlphaFoldDB" id="A0A1J5MWB3"/>
<organism evidence="8 9">
    <name type="scientific">Pseudodesulfovibrio hydrargyri</name>
    <dbReference type="NCBI Taxonomy" id="2125990"/>
    <lineage>
        <taxon>Bacteria</taxon>
        <taxon>Pseudomonadati</taxon>
        <taxon>Thermodesulfobacteriota</taxon>
        <taxon>Desulfovibrionia</taxon>
        <taxon>Desulfovibrionales</taxon>
        <taxon>Desulfovibrionaceae</taxon>
    </lineage>
</organism>
<dbReference type="Pfam" id="PF07690">
    <property type="entry name" value="MFS_1"/>
    <property type="match status" value="1"/>
</dbReference>
<proteinExistence type="inferred from homology"/>